<comment type="caution">
    <text evidence="1">The sequence shown here is derived from an EMBL/GenBank/DDBJ whole genome shotgun (WGS) entry which is preliminary data.</text>
</comment>
<name>A0ABP5MHS1_9MICO</name>
<protein>
    <recommendedName>
        <fullName evidence="3">SHSP domain-containing protein</fullName>
    </recommendedName>
</protein>
<dbReference type="EMBL" id="BAAAQT010000006">
    <property type="protein sequence ID" value="GAA2174190.1"/>
    <property type="molecule type" value="Genomic_DNA"/>
</dbReference>
<proteinExistence type="predicted"/>
<organism evidence="1 2">
    <name type="scientific">Agrococcus versicolor</name>
    <dbReference type="NCBI Taxonomy" id="501482"/>
    <lineage>
        <taxon>Bacteria</taxon>
        <taxon>Bacillati</taxon>
        <taxon>Actinomycetota</taxon>
        <taxon>Actinomycetes</taxon>
        <taxon>Micrococcales</taxon>
        <taxon>Microbacteriaceae</taxon>
        <taxon>Agrococcus</taxon>
    </lineage>
</organism>
<sequence length="123" mass="12995">MVDERQPRIVEGRALERDARRGLPDGVDPAALADGPVVVRRGTEHVIVVLRAPSDAAPLAVTTRARDGVVDAVFQPTLRRGPRAAATTWHYVLRLPAAVEPDAALTVRIVGLGDAVEVAVPAA</sequence>
<evidence type="ECO:0008006" key="3">
    <source>
        <dbReference type="Google" id="ProtNLM"/>
    </source>
</evidence>
<accession>A0ABP5MHS1</accession>
<reference evidence="2" key="1">
    <citation type="journal article" date="2019" name="Int. J. Syst. Evol. Microbiol.">
        <title>The Global Catalogue of Microorganisms (GCM) 10K type strain sequencing project: providing services to taxonomists for standard genome sequencing and annotation.</title>
        <authorList>
            <consortium name="The Broad Institute Genomics Platform"/>
            <consortium name="The Broad Institute Genome Sequencing Center for Infectious Disease"/>
            <person name="Wu L."/>
            <person name="Ma J."/>
        </authorList>
    </citation>
    <scope>NUCLEOTIDE SEQUENCE [LARGE SCALE GENOMIC DNA]</scope>
    <source>
        <strain evidence="2">JCM 16026</strain>
    </source>
</reference>
<dbReference type="RefSeq" id="WP_344343010.1">
    <property type="nucleotide sequence ID" value="NZ_BAAAQT010000006.1"/>
</dbReference>
<evidence type="ECO:0000313" key="1">
    <source>
        <dbReference type="EMBL" id="GAA2174190.1"/>
    </source>
</evidence>
<dbReference type="Proteomes" id="UP001501599">
    <property type="component" value="Unassembled WGS sequence"/>
</dbReference>
<keyword evidence="2" id="KW-1185">Reference proteome</keyword>
<evidence type="ECO:0000313" key="2">
    <source>
        <dbReference type="Proteomes" id="UP001501599"/>
    </source>
</evidence>
<gene>
    <name evidence="1" type="ORF">GCM10009846_19200</name>
</gene>